<accession>A0ABR1JA16</accession>
<keyword evidence="1" id="KW-0812">Transmembrane</keyword>
<sequence length="384" mass="42184">MSSEVTIILDARQLNFSSSSLLLNSSYPLSIKPEAFYNDAFLWFNSSDYYQTFDGTSLELFGWAIGSVDQIFQVDGFSYNAVNSNPFSPGLINNSLAPIPGGQWFSSPQLNAETNHLHFTSVKNMGINYALATVSNTTDLSVTTILVDDNSSELNWIGNWEVQNNHTFQTDSYVWYDNSTMLMDGFGLQTIDRFPHGKGIHNSGTAGDQFTFKFAGTSILVAGVSPLIRSDFSSDSESVLVMSHDLDGHIVDKHYFAADAPEKHLMHVTYFVNDSLLPGEHTLKGTISRASESVSAKIDYITYKPSFALLPGKPDFQSDFNQTHSKTPISAIVGGLIGGVVIVTAVAVCFWHFHKKNGGISKPDHLIEPFTVTTEASHISPPKR</sequence>
<evidence type="ECO:0000313" key="3">
    <source>
        <dbReference type="Proteomes" id="UP001498398"/>
    </source>
</evidence>
<evidence type="ECO:0000313" key="2">
    <source>
        <dbReference type="EMBL" id="KAK7451727.1"/>
    </source>
</evidence>
<name>A0ABR1JA16_9AGAR</name>
<dbReference type="EMBL" id="JBANRG010000030">
    <property type="protein sequence ID" value="KAK7451727.1"/>
    <property type="molecule type" value="Genomic_DNA"/>
</dbReference>
<protein>
    <submittedName>
        <fullName evidence="2">Uncharacterized protein</fullName>
    </submittedName>
</protein>
<dbReference type="Gene3D" id="2.60.120.260">
    <property type="entry name" value="Galactose-binding domain-like"/>
    <property type="match status" value="1"/>
</dbReference>
<proteinExistence type="predicted"/>
<keyword evidence="1" id="KW-0472">Membrane</keyword>
<gene>
    <name evidence="2" type="ORF">VKT23_012406</name>
</gene>
<evidence type="ECO:0000256" key="1">
    <source>
        <dbReference type="SAM" id="Phobius"/>
    </source>
</evidence>
<reference evidence="2 3" key="1">
    <citation type="submission" date="2024-01" db="EMBL/GenBank/DDBJ databases">
        <title>A draft genome for the cacao thread blight pathogen Marasmiellus scandens.</title>
        <authorList>
            <person name="Baruah I.K."/>
            <person name="Leung J."/>
            <person name="Bukari Y."/>
            <person name="Amoako-Attah I."/>
            <person name="Meinhardt L.W."/>
            <person name="Bailey B.A."/>
            <person name="Cohen S.P."/>
        </authorList>
    </citation>
    <scope>NUCLEOTIDE SEQUENCE [LARGE SCALE GENOMIC DNA]</scope>
    <source>
        <strain evidence="2 3">GH-19</strain>
    </source>
</reference>
<comment type="caution">
    <text evidence="2">The sequence shown here is derived from an EMBL/GenBank/DDBJ whole genome shotgun (WGS) entry which is preliminary data.</text>
</comment>
<keyword evidence="3" id="KW-1185">Reference proteome</keyword>
<organism evidence="2 3">
    <name type="scientific">Marasmiellus scandens</name>
    <dbReference type="NCBI Taxonomy" id="2682957"/>
    <lineage>
        <taxon>Eukaryota</taxon>
        <taxon>Fungi</taxon>
        <taxon>Dikarya</taxon>
        <taxon>Basidiomycota</taxon>
        <taxon>Agaricomycotina</taxon>
        <taxon>Agaricomycetes</taxon>
        <taxon>Agaricomycetidae</taxon>
        <taxon>Agaricales</taxon>
        <taxon>Marasmiineae</taxon>
        <taxon>Omphalotaceae</taxon>
        <taxon>Marasmiellus</taxon>
    </lineage>
</organism>
<dbReference type="Proteomes" id="UP001498398">
    <property type="component" value="Unassembled WGS sequence"/>
</dbReference>
<keyword evidence="1" id="KW-1133">Transmembrane helix</keyword>
<feature type="transmembrane region" description="Helical" evidence="1">
    <location>
        <begin position="329"/>
        <end position="353"/>
    </location>
</feature>